<dbReference type="RefSeq" id="WP_173568335.1">
    <property type="nucleotide sequence ID" value="NZ_WOSY01000001.1"/>
</dbReference>
<name>A0ABX0JWJ2_9PROT</name>
<evidence type="ECO:0000313" key="1">
    <source>
        <dbReference type="EMBL" id="NHN87345.1"/>
    </source>
</evidence>
<proteinExistence type="predicted"/>
<dbReference type="Proteomes" id="UP000631653">
    <property type="component" value="Unassembled WGS sequence"/>
</dbReference>
<accession>A0ABX0JWJ2</accession>
<sequence>MPRALTWSSEQDEKLSFLLNKKKMTLRSAAKLLGVSRSFIHRRSQKMQRDVHFRTCSTMREEAGFEPLAAGHPISWKAIQIRRPSRMYSSNTDILEFADAA</sequence>
<comment type="caution">
    <text evidence="1">The sequence shown here is derived from an EMBL/GenBank/DDBJ whole genome shotgun (WGS) entry which is preliminary data.</text>
</comment>
<evidence type="ECO:0000313" key="2">
    <source>
        <dbReference type="Proteomes" id="UP000631653"/>
    </source>
</evidence>
<dbReference type="EMBL" id="WOSY01000001">
    <property type="protein sequence ID" value="NHN87345.1"/>
    <property type="molecule type" value="Genomic_DNA"/>
</dbReference>
<organism evidence="1 2">
    <name type="scientific">Acetobacter conturbans</name>
    <dbReference type="NCBI Taxonomy" id="1737472"/>
    <lineage>
        <taxon>Bacteria</taxon>
        <taxon>Pseudomonadati</taxon>
        <taxon>Pseudomonadota</taxon>
        <taxon>Alphaproteobacteria</taxon>
        <taxon>Acetobacterales</taxon>
        <taxon>Acetobacteraceae</taxon>
        <taxon>Acetobacter</taxon>
    </lineage>
</organism>
<reference evidence="1 2" key="1">
    <citation type="journal article" date="2020" name="Int. J. Syst. Evol. Microbiol.">
        <title>Novel acetic acid bacteria from cider fermentations: Acetobacter conturbans sp. nov. and Acetobacter fallax sp. nov.</title>
        <authorList>
            <person name="Sombolestani A.S."/>
            <person name="Cleenwerck I."/>
            <person name="Cnockaert M."/>
            <person name="Borremans W."/>
            <person name="Wieme A.D."/>
            <person name="De Vuyst L."/>
            <person name="Vandamme P."/>
        </authorList>
    </citation>
    <scope>NUCLEOTIDE SEQUENCE [LARGE SCALE GENOMIC DNA]</scope>
    <source>
        <strain evidence="1 2">LMG 1627</strain>
    </source>
</reference>
<gene>
    <name evidence="1" type="ORF">GOB81_01660</name>
</gene>
<protein>
    <submittedName>
        <fullName evidence="1">Uncharacterized protein</fullName>
    </submittedName>
</protein>
<keyword evidence="2" id="KW-1185">Reference proteome</keyword>